<gene>
    <name evidence="2" type="ORF">JCM19232_350</name>
</gene>
<name>A0A0B8P657_9VIBR</name>
<comment type="caution">
    <text evidence="2">The sequence shown here is derived from an EMBL/GenBank/DDBJ whole genome shotgun (WGS) entry which is preliminary data.</text>
</comment>
<dbReference type="EMBL" id="BBSA01000001">
    <property type="protein sequence ID" value="GAM60017.1"/>
    <property type="molecule type" value="Genomic_DNA"/>
</dbReference>
<feature type="region of interest" description="Disordered" evidence="1">
    <location>
        <begin position="1"/>
        <end position="30"/>
    </location>
</feature>
<accession>A0A0B8P657</accession>
<reference evidence="2 3" key="2">
    <citation type="submission" date="2015-01" db="EMBL/GenBank/DDBJ databases">
        <authorList>
            <consortium name="NBRP consortium"/>
            <person name="Sawabe T."/>
            <person name="Meirelles P."/>
            <person name="Feng G."/>
            <person name="Sayaka M."/>
            <person name="Hattori M."/>
            <person name="Ohkuma M."/>
        </authorList>
    </citation>
    <scope>NUCLEOTIDE SEQUENCE [LARGE SCALE GENOMIC DNA]</scope>
    <source>
        <strain evidence="2 3">JCM19232</strain>
    </source>
</reference>
<protein>
    <submittedName>
        <fullName evidence="2">Uncharacterized protein</fullName>
    </submittedName>
</protein>
<proteinExistence type="predicted"/>
<feature type="compositionally biased region" description="Basic and acidic residues" evidence="1">
    <location>
        <begin position="12"/>
        <end position="29"/>
    </location>
</feature>
<dbReference type="Proteomes" id="UP000031670">
    <property type="component" value="Unassembled WGS sequence"/>
</dbReference>
<organism evidence="2 3">
    <name type="scientific">Vibrio ishigakensis</name>
    <dbReference type="NCBI Taxonomy" id="1481914"/>
    <lineage>
        <taxon>Bacteria</taxon>
        <taxon>Pseudomonadati</taxon>
        <taxon>Pseudomonadota</taxon>
        <taxon>Gammaproteobacteria</taxon>
        <taxon>Vibrionales</taxon>
        <taxon>Vibrionaceae</taxon>
        <taxon>Vibrio</taxon>
    </lineage>
</organism>
<sequence>MARGYEPSPIEHVIDEPSGRRGRSRASEKRKMKAKLVFIRIVVKQKDDNY</sequence>
<evidence type="ECO:0000313" key="3">
    <source>
        <dbReference type="Proteomes" id="UP000031670"/>
    </source>
</evidence>
<reference evidence="2 3" key="1">
    <citation type="submission" date="2015-01" db="EMBL/GenBank/DDBJ databases">
        <title>Vibrio sp. C5 JCM 19232 whole genome shotgun sequence.</title>
        <authorList>
            <person name="Sawabe T."/>
            <person name="Meirelles P."/>
            <person name="Feng G."/>
            <person name="Sayaka M."/>
            <person name="Hattori M."/>
            <person name="Ohkuma M."/>
        </authorList>
    </citation>
    <scope>NUCLEOTIDE SEQUENCE [LARGE SCALE GENOMIC DNA]</scope>
    <source>
        <strain evidence="2 3">JCM19232</strain>
    </source>
</reference>
<dbReference type="AlphaFoldDB" id="A0A0B8P657"/>
<evidence type="ECO:0000313" key="2">
    <source>
        <dbReference type="EMBL" id="GAM60017.1"/>
    </source>
</evidence>
<evidence type="ECO:0000256" key="1">
    <source>
        <dbReference type="SAM" id="MobiDB-lite"/>
    </source>
</evidence>